<name>A0A7Z7N651_9BURK</name>
<reference evidence="2 3" key="1">
    <citation type="submission" date="2017-09" db="EMBL/GenBank/DDBJ databases">
        <authorList>
            <person name="Varghese N."/>
            <person name="Submissions S."/>
        </authorList>
    </citation>
    <scope>NUCLEOTIDE SEQUENCE [LARGE SCALE GENOMIC DNA]</scope>
    <source>
        <strain evidence="2 3">OK806</strain>
    </source>
</reference>
<dbReference type="InterPro" id="IPR025489">
    <property type="entry name" value="DUF4381"/>
</dbReference>
<evidence type="ECO:0008006" key="4">
    <source>
        <dbReference type="Google" id="ProtNLM"/>
    </source>
</evidence>
<accession>A0A7Z7N651</accession>
<dbReference type="RefSeq" id="WP_097190741.1">
    <property type="nucleotide sequence ID" value="NZ_OCSU01000003.1"/>
</dbReference>
<evidence type="ECO:0000313" key="3">
    <source>
        <dbReference type="Proteomes" id="UP000219522"/>
    </source>
</evidence>
<protein>
    <recommendedName>
        <fullName evidence="4">DUF4381 domain-containing protein</fullName>
    </recommendedName>
</protein>
<gene>
    <name evidence="2" type="ORF">SAMN05446927_7047</name>
</gene>
<keyword evidence="1" id="KW-1133">Transmembrane helix</keyword>
<proteinExistence type="predicted"/>
<comment type="caution">
    <text evidence="2">The sequence shown here is derived from an EMBL/GenBank/DDBJ whole genome shotgun (WGS) entry which is preliminary data.</text>
</comment>
<dbReference type="AlphaFoldDB" id="A0A7Z7N651"/>
<evidence type="ECO:0000313" key="2">
    <source>
        <dbReference type="EMBL" id="SOE88435.1"/>
    </source>
</evidence>
<keyword evidence="3" id="KW-1185">Reference proteome</keyword>
<sequence length="178" mass="19073">MSTNAATTRATPAPAGTPAELATLHELPPPPAVSYAPQTAGWAVLAIVLAACALWGAWAGWRRHRKERYRRVALAELERIEARLAQADQRGAALTAIAPLLKRTALAVAPRERVASLTGDAWLAFLRETHGRFGAQSGALLAVVSYAPAERIAAISREEAAALVDEARDWIAHHHVEV</sequence>
<dbReference type="Pfam" id="PF14316">
    <property type="entry name" value="DUF4381"/>
    <property type="match status" value="1"/>
</dbReference>
<keyword evidence="1" id="KW-0812">Transmembrane</keyword>
<evidence type="ECO:0000256" key="1">
    <source>
        <dbReference type="SAM" id="Phobius"/>
    </source>
</evidence>
<dbReference type="Proteomes" id="UP000219522">
    <property type="component" value="Unassembled WGS sequence"/>
</dbReference>
<organism evidence="2 3">
    <name type="scientific">Caballeronia arationis</name>
    <dbReference type="NCBI Taxonomy" id="1777142"/>
    <lineage>
        <taxon>Bacteria</taxon>
        <taxon>Pseudomonadati</taxon>
        <taxon>Pseudomonadota</taxon>
        <taxon>Betaproteobacteria</taxon>
        <taxon>Burkholderiales</taxon>
        <taxon>Burkholderiaceae</taxon>
        <taxon>Caballeronia</taxon>
    </lineage>
</organism>
<keyword evidence="1" id="KW-0472">Membrane</keyword>
<dbReference type="EMBL" id="OCSU01000003">
    <property type="protein sequence ID" value="SOE88435.1"/>
    <property type="molecule type" value="Genomic_DNA"/>
</dbReference>
<feature type="transmembrane region" description="Helical" evidence="1">
    <location>
        <begin position="40"/>
        <end position="61"/>
    </location>
</feature>